<proteinExistence type="inferred from homology"/>
<dbReference type="InterPro" id="IPR015421">
    <property type="entry name" value="PyrdxlP-dep_Trfase_major"/>
</dbReference>
<dbReference type="InterPro" id="IPR005814">
    <property type="entry name" value="Aminotrans_3"/>
</dbReference>
<dbReference type="Pfam" id="PF00202">
    <property type="entry name" value="Aminotran_3"/>
    <property type="match status" value="1"/>
</dbReference>
<dbReference type="SUPFAM" id="SSF53383">
    <property type="entry name" value="PLP-dependent transferases"/>
    <property type="match status" value="1"/>
</dbReference>
<comment type="similarity">
    <text evidence="3 10">Belongs to the class-III pyridoxal-phosphate-dependent aminotransferase family.</text>
</comment>
<evidence type="ECO:0000256" key="1">
    <source>
        <dbReference type="ARBA" id="ARBA00001933"/>
    </source>
</evidence>
<comment type="catalytic activity">
    <reaction evidence="9">
        <text>L-2,4-diaminobutanoate + 2-oxoglutarate = L-aspartate 4-semialdehyde + L-glutamate</text>
        <dbReference type="Rhea" id="RHEA:11160"/>
        <dbReference type="ChEBI" id="CHEBI:16810"/>
        <dbReference type="ChEBI" id="CHEBI:29985"/>
        <dbReference type="ChEBI" id="CHEBI:58761"/>
        <dbReference type="ChEBI" id="CHEBI:537519"/>
        <dbReference type="EC" id="2.6.1.76"/>
    </reaction>
</comment>
<evidence type="ECO:0000256" key="3">
    <source>
        <dbReference type="ARBA" id="ARBA00008954"/>
    </source>
</evidence>
<dbReference type="GO" id="GO:0045303">
    <property type="term" value="F:diaminobutyrate-2-oxoglutarate transaminase activity"/>
    <property type="evidence" value="ECO:0007669"/>
    <property type="project" value="UniProtKB-EC"/>
</dbReference>
<dbReference type="NCBIfam" id="TIGR00709">
    <property type="entry name" value="dat"/>
    <property type="match status" value="1"/>
</dbReference>
<evidence type="ECO:0000256" key="10">
    <source>
        <dbReference type="RuleBase" id="RU003560"/>
    </source>
</evidence>
<keyword evidence="6 11" id="KW-0032">Aminotransferase</keyword>
<dbReference type="AlphaFoldDB" id="A0A562Q0Z0"/>
<dbReference type="InterPro" id="IPR004637">
    <property type="entry name" value="Dat"/>
</dbReference>
<dbReference type="InterPro" id="IPR015422">
    <property type="entry name" value="PyrdxlP-dep_Trfase_small"/>
</dbReference>
<evidence type="ECO:0000256" key="6">
    <source>
        <dbReference type="ARBA" id="ARBA00022576"/>
    </source>
</evidence>
<sequence length="464" mass="49365">MEPSMLHTPTSERRGNRSLLESQAARESNARSYPRRLPLAIRSAEGIHVTDMDGKTYYDCLAGAGTLALGHNHPAVIDAIRAALDAKLPLHTLDITTPVKEAFVDELFASLPAEFADDARIHFCAPTGADAIEAAVKLAKTITGRSGVFSFHGGYHGSTHATMALSGTLHQKGEIAGLMPDVHFLPYPYAYRCPFGVGGDDCQRLSARYLRGLLADPESGVRPPAALIVEVVQGEGGAIPAPVEWLREIRRITAEHGILMIVDEVQTGFGRTGKLFAFEHAGIVPDILVLSKAIGGSLPLSVLVYRKEFDRWKPGAHIGTFRGNQLAMAAGLASLRHLRSEDIPAQAAARGAQMMARFEALQREVPEIGDVRGRGLMIGVEIVDDSGALDALGQPLANPQLATAIQRKCFQKGLIVELGGRHGAVVRFLPPLIVSAADVDAIADIFAAAVREACAAPAVISAAA</sequence>
<dbReference type="PROSITE" id="PS00600">
    <property type="entry name" value="AA_TRANSFER_CLASS_3"/>
    <property type="match status" value="1"/>
</dbReference>
<dbReference type="EMBL" id="VLKW01000002">
    <property type="protein sequence ID" value="TWI50339.1"/>
    <property type="molecule type" value="Genomic_DNA"/>
</dbReference>
<dbReference type="CDD" id="cd00610">
    <property type="entry name" value="OAT_like"/>
    <property type="match status" value="1"/>
</dbReference>
<reference evidence="11 12" key="1">
    <citation type="journal article" date="2015" name="Stand. Genomic Sci.">
        <title>Genomic Encyclopedia of Bacterial and Archaeal Type Strains, Phase III: the genomes of soil and plant-associated and newly described type strains.</title>
        <authorList>
            <person name="Whitman W.B."/>
            <person name="Woyke T."/>
            <person name="Klenk H.P."/>
            <person name="Zhou Y."/>
            <person name="Lilburn T.G."/>
            <person name="Beck B.J."/>
            <person name="De Vos P."/>
            <person name="Vandamme P."/>
            <person name="Eisen J.A."/>
            <person name="Garrity G."/>
            <person name="Hugenholtz P."/>
            <person name="Kyrpides N.C."/>
        </authorList>
    </citation>
    <scope>NUCLEOTIDE SEQUENCE [LARGE SCALE GENOMIC DNA]</scope>
    <source>
        <strain evidence="11 12">CGMCC 1.10685</strain>
    </source>
</reference>
<evidence type="ECO:0000256" key="8">
    <source>
        <dbReference type="ARBA" id="ARBA00022898"/>
    </source>
</evidence>
<accession>A0A562Q0Z0</accession>
<dbReference type="Proteomes" id="UP000315112">
    <property type="component" value="Unassembled WGS sequence"/>
</dbReference>
<name>A0A562Q0Z0_9BURK</name>
<protein>
    <recommendedName>
        <fullName evidence="5">Diaminobutyrate--2-oxoglutarate transaminase</fullName>
        <ecNumber evidence="4">2.6.1.76</ecNumber>
    </recommendedName>
</protein>
<evidence type="ECO:0000256" key="7">
    <source>
        <dbReference type="ARBA" id="ARBA00022679"/>
    </source>
</evidence>
<evidence type="ECO:0000256" key="4">
    <source>
        <dbReference type="ARBA" id="ARBA00013155"/>
    </source>
</evidence>
<evidence type="ECO:0000313" key="12">
    <source>
        <dbReference type="Proteomes" id="UP000315112"/>
    </source>
</evidence>
<dbReference type="Gene3D" id="3.90.1150.10">
    <property type="entry name" value="Aspartate Aminotransferase, domain 1"/>
    <property type="match status" value="1"/>
</dbReference>
<keyword evidence="8 10" id="KW-0663">Pyridoxal phosphate</keyword>
<dbReference type="InterPro" id="IPR049704">
    <property type="entry name" value="Aminotrans_3_PPA_site"/>
</dbReference>
<dbReference type="Gene3D" id="3.40.640.10">
    <property type="entry name" value="Type I PLP-dependent aspartate aminotransferase-like (Major domain)"/>
    <property type="match status" value="1"/>
</dbReference>
<keyword evidence="7 11" id="KW-0808">Transferase</keyword>
<dbReference type="FunFam" id="3.40.640.10:FF:000004">
    <property type="entry name" value="Acetylornithine aminotransferase"/>
    <property type="match status" value="1"/>
</dbReference>
<evidence type="ECO:0000313" key="11">
    <source>
        <dbReference type="EMBL" id="TWI50339.1"/>
    </source>
</evidence>
<dbReference type="EC" id="2.6.1.76" evidence="4"/>
<dbReference type="NCBIfam" id="NF005393">
    <property type="entry name" value="PRK06938.1"/>
    <property type="match status" value="1"/>
</dbReference>
<comment type="cofactor">
    <cofactor evidence="1">
        <name>pyridoxal 5'-phosphate</name>
        <dbReference type="ChEBI" id="CHEBI:597326"/>
    </cofactor>
</comment>
<evidence type="ECO:0000256" key="5">
    <source>
        <dbReference type="ARBA" id="ARBA00014798"/>
    </source>
</evidence>
<dbReference type="InterPro" id="IPR015424">
    <property type="entry name" value="PyrdxlP-dep_Trfase"/>
</dbReference>
<evidence type="ECO:0000256" key="2">
    <source>
        <dbReference type="ARBA" id="ARBA00004946"/>
    </source>
</evidence>
<gene>
    <name evidence="11" type="ORF">IP92_01568</name>
</gene>
<evidence type="ECO:0000256" key="9">
    <source>
        <dbReference type="ARBA" id="ARBA00049111"/>
    </source>
</evidence>
<dbReference type="PANTHER" id="PTHR43552:SF1">
    <property type="entry name" value="DIAMINOBUTYRATE--2-OXOGLUTARATE AMINOTRANSFERASE"/>
    <property type="match status" value="1"/>
</dbReference>
<organism evidence="11 12">
    <name type="scientific">Pseudoduganella flava</name>
    <dbReference type="NCBI Taxonomy" id="871742"/>
    <lineage>
        <taxon>Bacteria</taxon>
        <taxon>Pseudomonadati</taxon>
        <taxon>Pseudomonadota</taxon>
        <taxon>Betaproteobacteria</taxon>
        <taxon>Burkholderiales</taxon>
        <taxon>Oxalobacteraceae</taxon>
        <taxon>Telluria group</taxon>
        <taxon>Pseudoduganella</taxon>
    </lineage>
</organism>
<comment type="pathway">
    <text evidence="2">Amine and polyamine biosynthesis; ectoine biosynthesis; L-ectoine from L-aspartate 4-semialdehyde: step 1/3.</text>
</comment>
<dbReference type="PANTHER" id="PTHR43552">
    <property type="entry name" value="DIAMINOBUTYRATE--2-OXOGLUTARATE AMINOTRANSFERASE"/>
    <property type="match status" value="1"/>
</dbReference>
<comment type="caution">
    <text evidence="11">The sequence shown here is derived from an EMBL/GenBank/DDBJ whole genome shotgun (WGS) entry which is preliminary data.</text>
</comment>
<dbReference type="PIRSF" id="PIRSF000521">
    <property type="entry name" value="Transaminase_4ab_Lys_Orn"/>
    <property type="match status" value="1"/>
</dbReference>
<dbReference type="GO" id="GO:0030170">
    <property type="term" value="F:pyridoxal phosphate binding"/>
    <property type="evidence" value="ECO:0007669"/>
    <property type="project" value="InterPro"/>
</dbReference>